<sequence>MRLRKSIFRTPDDYLTCENKIFALRIKIVKKIFFPDA</sequence>
<dbReference type="AlphaFoldDB" id="A0A975BMQ0"/>
<accession>A0A975BMQ0</accession>
<dbReference type="EMBL" id="CP061800">
    <property type="protein sequence ID" value="QTA88343.1"/>
    <property type="molecule type" value="Genomic_DNA"/>
</dbReference>
<protein>
    <submittedName>
        <fullName evidence="1">Uncharacterized protein</fullName>
    </submittedName>
</protein>
<evidence type="ECO:0000313" key="2">
    <source>
        <dbReference type="Proteomes" id="UP000663722"/>
    </source>
</evidence>
<reference evidence="1" key="1">
    <citation type="journal article" date="2021" name="Microb. Physiol.">
        <title>Proteogenomic Insights into the Physiology of Marine, Sulfate-Reducing, Filamentous Desulfonema limicola and Desulfonema magnum.</title>
        <authorList>
            <person name="Schnaars V."/>
            <person name="Wohlbrand L."/>
            <person name="Scheve S."/>
            <person name="Hinrichs C."/>
            <person name="Reinhardt R."/>
            <person name="Rabus R."/>
        </authorList>
    </citation>
    <scope>NUCLEOTIDE SEQUENCE</scope>
    <source>
        <strain evidence="1">4be13</strain>
    </source>
</reference>
<name>A0A975BMQ0_9BACT</name>
<proteinExistence type="predicted"/>
<keyword evidence="2" id="KW-1185">Reference proteome</keyword>
<dbReference type="Proteomes" id="UP000663722">
    <property type="component" value="Chromosome"/>
</dbReference>
<gene>
    <name evidence="1" type="ORF">dnm_043860</name>
</gene>
<dbReference type="KEGG" id="dmm:dnm_043860"/>
<organism evidence="1 2">
    <name type="scientific">Desulfonema magnum</name>
    <dbReference type="NCBI Taxonomy" id="45655"/>
    <lineage>
        <taxon>Bacteria</taxon>
        <taxon>Pseudomonadati</taxon>
        <taxon>Thermodesulfobacteriota</taxon>
        <taxon>Desulfobacteria</taxon>
        <taxon>Desulfobacterales</taxon>
        <taxon>Desulfococcaceae</taxon>
        <taxon>Desulfonema</taxon>
    </lineage>
</organism>
<evidence type="ECO:0000313" key="1">
    <source>
        <dbReference type="EMBL" id="QTA88343.1"/>
    </source>
</evidence>